<dbReference type="AlphaFoldDB" id="A0A6I2UDQ8"/>
<dbReference type="SMART" id="SM00530">
    <property type="entry name" value="HTH_XRE"/>
    <property type="match status" value="1"/>
</dbReference>
<keyword evidence="3" id="KW-1185">Reference proteome</keyword>
<dbReference type="EMBL" id="VUNR01000030">
    <property type="protein sequence ID" value="MSU09698.1"/>
    <property type="molecule type" value="Genomic_DNA"/>
</dbReference>
<dbReference type="GO" id="GO:0003677">
    <property type="term" value="F:DNA binding"/>
    <property type="evidence" value="ECO:0007669"/>
    <property type="project" value="InterPro"/>
</dbReference>
<proteinExistence type="predicted"/>
<name>A0A6I2UDQ8_9FIRM</name>
<accession>A0A6I2UDQ8</accession>
<evidence type="ECO:0000313" key="2">
    <source>
        <dbReference type="EMBL" id="MSU09698.1"/>
    </source>
</evidence>
<evidence type="ECO:0000313" key="3">
    <source>
        <dbReference type="Proteomes" id="UP000433181"/>
    </source>
</evidence>
<sequence length="128" mass="14414">MTTLAQLLSTRRKEDGVSLREAAQKIGISHGYLDKLEKGIDSRTGTRNNPTPETLQMIATAYNWDYQYLLKICGYITDTDSADSLRPSIRELVETCNSLSDTDIGYITKFAKFIGTEKQNKFTCHKAL</sequence>
<comment type="caution">
    <text evidence="2">The sequence shown here is derived from an EMBL/GenBank/DDBJ whole genome shotgun (WGS) entry which is preliminary data.</text>
</comment>
<dbReference type="InterPro" id="IPR001387">
    <property type="entry name" value="Cro/C1-type_HTH"/>
</dbReference>
<dbReference type="SUPFAM" id="SSF47413">
    <property type="entry name" value="lambda repressor-like DNA-binding domains"/>
    <property type="match status" value="1"/>
</dbReference>
<feature type="domain" description="HTH cro/C1-type" evidence="1">
    <location>
        <begin position="8"/>
        <end position="69"/>
    </location>
</feature>
<dbReference type="InterPro" id="IPR010982">
    <property type="entry name" value="Lambda_DNA-bd_dom_sf"/>
</dbReference>
<dbReference type="CDD" id="cd00093">
    <property type="entry name" value="HTH_XRE"/>
    <property type="match status" value="1"/>
</dbReference>
<evidence type="ECO:0000259" key="1">
    <source>
        <dbReference type="PROSITE" id="PS50943"/>
    </source>
</evidence>
<protein>
    <submittedName>
        <fullName evidence="2">Helix-turn-helix transcriptional regulator</fullName>
    </submittedName>
</protein>
<dbReference type="Gene3D" id="1.10.260.40">
    <property type="entry name" value="lambda repressor-like DNA-binding domains"/>
    <property type="match status" value="1"/>
</dbReference>
<dbReference type="Pfam" id="PF01381">
    <property type="entry name" value="HTH_3"/>
    <property type="match status" value="1"/>
</dbReference>
<dbReference type="RefSeq" id="WP_154407865.1">
    <property type="nucleotide sequence ID" value="NZ_JBJDWX010000051.1"/>
</dbReference>
<organism evidence="2 3">
    <name type="scientific">Anaerovibrio slackiae</name>
    <dbReference type="NCBI Taxonomy" id="2652309"/>
    <lineage>
        <taxon>Bacteria</taxon>
        <taxon>Bacillati</taxon>
        <taxon>Bacillota</taxon>
        <taxon>Negativicutes</taxon>
        <taxon>Selenomonadales</taxon>
        <taxon>Selenomonadaceae</taxon>
        <taxon>Anaerovibrio</taxon>
    </lineage>
</organism>
<gene>
    <name evidence="2" type="ORF">FYJ84_11990</name>
</gene>
<reference evidence="2 3" key="1">
    <citation type="submission" date="2019-08" db="EMBL/GenBank/DDBJ databases">
        <title>In-depth cultivation of the pig gut microbiome towards novel bacterial diversity and tailored functional studies.</title>
        <authorList>
            <person name="Wylensek D."/>
            <person name="Hitch T.C.A."/>
            <person name="Clavel T."/>
        </authorList>
    </citation>
    <scope>NUCLEOTIDE SEQUENCE [LARGE SCALE GENOMIC DNA]</scope>
    <source>
        <strain evidence="2 3">WCA-693-APC-5D-A</strain>
    </source>
</reference>
<dbReference type="Proteomes" id="UP000433181">
    <property type="component" value="Unassembled WGS sequence"/>
</dbReference>
<dbReference type="GeneID" id="96779649"/>
<dbReference type="PROSITE" id="PS50943">
    <property type="entry name" value="HTH_CROC1"/>
    <property type="match status" value="1"/>
</dbReference>